<dbReference type="InterPro" id="IPR016024">
    <property type="entry name" value="ARM-type_fold"/>
</dbReference>
<dbReference type="Gene3D" id="1.25.10.10">
    <property type="entry name" value="Leucine-rich Repeat Variant"/>
    <property type="match status" value="1"/>
</dbReference>
<dbReference type="AlphaFoldDB" id="A0A183KZQ6"/>
<protein>
    <submittedName>
        <fullName evidence="1">Nipped-B protein</fullName>
    </submittedName>
</protein>
<dbReference type="WBParaSite" id="SCUD_0002055601-mRNA-1">
    <property type="protein sequence ID" value="SCUD_0002055601-mRNA-1"/>
    <property type="gene ID" value="SCUD_0002055601"/>
</dbReference>
<dbReference type="GO" id="GO:0071169">
    <property type="term" value="P:establishment of protein localization to chromatin"/>
    <property type="evidence" value="ECO:0007669"/>
    <property type="project" value="TreeGrafter"/>
</dbReference>
<dbReference type="InterPro" id="IPR011989">
    <property type="entry name" value="ARM-like"/>
</dbReference>
<dbReference type="Pfam" id="PF12765">
    <property type="entry name" value="Cohesin_HEAT"/>
    <property type="match status" value="1"/>
</dbReference>
<reference evidence="1" key="1">
    <citation type="submission" date="2016-06" db="UniProtKB">
        <authorList>
            <consortium name="WormBaseParasite"/>
        </authorList>
    </citation>
    <scope>IDENTIFICATION</scope>
</reference>
<dbReference type="InterPro" id="IPR033031">
    <property type="entry name" value="Scc2/Nipped-B"/>
</dbReference>
<dbReference type="GO" id="GO:0090694">
    <property type="term" value="C:Scc2-Scc4 cohesin loading complex"/>
    <property type="evidence" value="ECO:0007669"/>
    <property type="project" value="TreeGrafter"/>
</dbReference>
<dbReference type="InterPro" id="IPR026003">
    <property type="entry name" value="Cohesin_HEAT"/>
</dbReference>
<evidence type="ECO:0000313" key="1">
    <source>
        <dbReference type="WBParaSite" id="SCUD_0002055601-mRNA-1"/>
    </source>
</evidence>
<dbReference type="PANTHER" id="PTHR21704">
    <property type="entry name" value="NIPPED-B-LIKE PROTEIN DELANGIN SCC2-RELATED"/>
    <property type="match status" value="1"/>
</dbReference>
<organism evidence="1">
    <name type="scientific">Schistosoma curassoni</name>
    <dbReference type="NCBI Taxonomy" id="6186"/>
    <lineage>
        <taxon>Eukaryota</taxon>
        <taxon>Metazoa</taxon>
        <taxon>Spiralia</taxon>
        <taxon>Lophotrochozoa</taxon>
        <taxon>Platyhelminthes</taxon>
        <taxon>Trematoda</taxon>
        <taxon>Digenea</taxon>
        <taxon>Strigeidida</taxon>
        <taxon>Schistosomatoidea</taxon>
        <taxon>Schistosomatidae</taxon>
        <taxon>Schistosoma</taxon>
    </lineage>
</organism>
<dbReference type="GO" id="GO:0010468">
    <property type="term" value="P:regulation of gene expression"/>
    <property type="evidence" value="ECO:0007669"/>
    <property type="project" value="InterPro"/>
</dbReference>
<dbReference type="PANTHER" id="PTHR21704:SF18">
    <property type="entry name" value="NIPPED-B-LIKE PROTEIN"/>
    <property type="match status" value="1"/>
</dbReference>
<dbReference type="GO" id="GO:0061775">
    <property type="term" value="F:cohesin loader activity"/>
    <property type="evidence" value="ECO:0007669"/>
    <property type="project" value="InterPro"/>
</dbReference>
<proteinExistence type="predicted"/>
<dbReference type="GO" id="GO:0034087">
    <property type="term" value="P:establishment of mitotic sister chromatid cohesion"/>
    <property type="evidence" value="ECO:0007669"/>
    <property type="project" value="TreeGrafter"/>
</dbReference>
<dbReference type="STRING" id="6186.A0A183KZQ6"/>
<dbReference type="SUPFAM" id="SSF48371">
    <property type="entry name" value="ARM repeat"/>
    <property type="match status" value="1"/>
</dbReference>
<dbReference type="GO" id="GO:0140588">
    <property type="term" value="P:chromatin looping"/>
    <property type="evidence" value="ECO:0007669"/>
    <property type="project" value="InterPro"/>
</dbReference>
<name>A0A183KZQ6_9TREM</name>
<dbReference type="GO" id="GO:1990414">
    <property type="term" value="P:replication-born double-strand break repair via sister chromatid exchange"/>
    <property type="evidence" value="ECO:0007669"/>
    <property type="project" value="TreeGrafter"/>
</dbReference>
<dbReference type="GO" id="GO:0003682">
    <property type="term" value="F:chromatin binding"/>
    <property type="evidence" value="ECO:0007669"/>
    <property type="project" value="TreeGrafter"/>
</dbReference>
<accession>A0A183KZQ6</accession>
<sequence>LYFFVSFFPIFRVSLKAEYDIRSVLETVTNDLLSVTFHAPIEWPASAILLNVLSSLLIQQLNQTNQNANISTNSTTSRSRNTELCGKLLAVDTLASLIVGLKRGAKVYSLDLPSSLFIQNKNHSDLEDGKDNCMKTNKCQTRLIGLLSSPIPIIHHWYFSFYDILQMSNKNDDSNFSEVCERLNLDKNMIYLPDLCSKYYDFLLLQNISSLSAACMGCPNSSQHLSSRSRANCICCSGMGWGGSFLAQSMSSQRFIAYTHMPKLCSNMRFRLVAHAHISAVYLLGAHAVLPNFDVLYGFICKLAGESSVPMRSKALRCLALVIDADPKLMSINKDTKNKSTISSSPIFDISNIVRARLLDNSTAVREAAVDLISRYLTLRPQSLAEYYSVIVERVLDKGVSVRKRVIRCFRDLLLNDWNKFLDSSNSGSDGHNSSLIGNQMCTDICLKLIRRLHDENSIQVCLLFRIYIPQLPFL</sequence>